<feature type="transmembrane region" description="Helical" evidence="1">
    <location>
        <begin position="46"/>
        <end position="65"/>
    </location>
</feature>
<keyword evidence="1" id="KW-0472">Membrane</keyword>
<dbReference type="InterPro" id="IPR011733">
    <property type="entry name" value="CHP02185_IM"/>
</dbReference>
<accession>A0A2X3UAR1</accession>
<sequence length="72" mass="7766">MVFSLGNLAPIVTMWLAPKAYSAQLLAKGKTQDYVDQVMVPFTANHALILIGGTLMAALIGGHIAKNWLKNK</sequence>
<protein>
    <submittedName>
        <fullName evidence="2">Membrane-bound protein</fullName>
    </submittedName>
</protein>
<evidence type="ECO:0000313" key="3">
    <source>
        <dbReference type="Proteomes" id="UP000249634"/>
    </source>
</evidence>
<evidence type="ECO:0000256" key="1">
    <source>
        <dbReference type="SAM" id="Phobius"/>
    </source>
</evidence>
<evidence type="ECO:0000313" key="2">
    <source>
        <dbReference type="EMBL" id="SQF25914.1"/>
    </source>
</evidence>
<gene>
    <name evidence="2" type="ORF">NCTC12958_02151</name>
</gene>
<reference evidence="2 3" key="1">
    <citation type="submission" date="2018-06" db="EMBL/GenBank/DDBJ databases">
        <authorList>
            <consortium name="Pathogen Informatics"/>
            <person name="Doyle S."/>
        </authorList>
    </citation>
    <scope>NUCLEOTIDE SEQUENCE [LARGE SCALE GENOMIC DNA]</scope>
    <source>
        <strain evidence="2 3">NCTC12958</strain>
    </source>
</reference>
<dbReference type="EMBL" id="LS483339">
    <property type="protein sequence ID" value="SQF25914.1"/>
    <property type="molecule type" value="Genomic_DNA"/>
</dbReference>
<proteinExistence type="predicted"/>
<dbReference type="Pfam" id="PF09605">
    <property type="entry name" value="Trep_Strep"/>
    <property type="match status" value="1"/>
</dbReference>
<organism evidence="2 3">
    <name type="scientific">Streptococcus thermophilus</name>
    <dbReference type="NCBI Taxonomy" id="1308"/>
    <lineage>
        <taxon>Bacteria</taxon>
        <taxon>Bacillati</taxon>
        <taxon>Bacillota</taxon>
        <taxon>Bacilli</taxon>
        <taxon>Lactobacillales</taxon>
        <taxon>Streptococcaceae</taxon>
        <taxon>Streptococcus</taxon>
    </lineage>
</organism>
<dbReference type="AlphaFoldDB" id="A0A2X3UAR1"/>
<keyword evidence="1" id="KW-1133">Transmembrane helix</keyword>
<keyword evidence="1" id="KW-0812">Transmembrane</keyword>
<name>A0A2X3UAR1_STRTR</name>
<dbReference type="Proteomes" id="UP000249634">
    <property type="component" value="Chromosome 1"/>
</dbReference>